<comment type="similarity">
    <text evidence="1">Belongs to the sulfotransferase 1 family.</text>
</comment>
<evidence type="ECO:0000259" key="2">
    <source>
        <dbReference type="Pfam" id="PF00685"/>
    </source>
</evidence>
<dbReference type="EC" id="2.8.2.-" evidence="1"/>
<accession>A0AAV7EMR1</accession>
<sequence>MGAPLLGSSTSGDIRMSSNSKYMTVQVDEQYCQMSGIRPGESVHVHFPKPETFSRDECICNPVRLFAILSMQRSGSGWFETFLNSHQNVSSNGEIFSVKERRANVSSVLKTLDKVYNLDWQSSAAKNECSAAVGFKWMLNQGVMKYHSDVVDYFNRRGVSAIFLFRKNLLSRMVSILANSHDRDVKMINGTHKSHVHSPNEAKLLAQYKPSINTSTLISDLERAEEMITTTLDYFKGTHHIIVHYEDLVNNRTNKLLEVQHFLRLPQMRLKSRQVKIHTSPLAEHIENWGDVYRTLKGTKYDSFLELKAD</sequence>
<keyword evidence="1" id="KW-0808">Transferase</keyword>
<evidence type="ECO:0000313" key="3">
    <source>
        <dbReference type="EMBL" id="KAG9449171.1"/>
    </source>
</evidence>
<keyword evidence="4" id="KW-1185">Reference proteome</keyword>
<dbReference type="AlphaFoldDB" id="A0AAV7EMR1"/>
<dbReference type="Gene3D" id="3.40.50.300">
    <property type="entry name" value="P-loop containing nucleotide triphosphate hydrolases"/>
    <property type="match status" value="1"/>
</dbReference>
<dbReference type="Pfam" id="PF00685">
    <property type="entry name" value="Sulfotransfer_1"/>
    <property type="match status" value="1"/>
</dbReference>
<organism evidence="3 4">
    <name type="scientific">Aristolochia fimbriata</name>
    <name type="common">White veined hardy Dutchman's pipe vine</name>
    <dbReference type="NCBI Taxonomy" id="158543"/>
    <lineage>
        <taxon>Eukaryota</taxon>
        <taxon>Viridiplantae</taxon>
        <taxon>Streptophyta</taxon>
        <taxon>Embryophyta</taxon>
        <taxon>Tracheophyta</taxon>
        <taxon>Spermatophyta</taxon>
        <taxon>Magnoliopsida</taxon>
        <taxon>Magnoliidae</taxon>
        <taxon>Piperales</taxon>
        <taxon>Aristolochiaceae</taxon>
        <taxon>Aristolochia</taxon>
    </lineage>
</organism>
<reference evidence="3 4" key="1">
    <citation type="submission" date="2021-07" db="EMBL/GenBank/DDBJ databases">
        <title>The Aristolochia fimbriata genome: insights into angiosperm evolution, floral development and chemical biosynthesis.</title>
        <authorList>
            <person name="Jiao Y."/>
        </authorList>
    </citation>
    <scope>NUCLEOTIDE SEQUENCE [LARGE SCALE GENOMIC DNA]</scope>
    <source>
        <strain evidence="3">IBCAS-2021</strain>
        <tissue evidence="3">Leaf</tissue>
    </source>
</reference>
<evidence type="ECO:0000313" key="4">
    <source>
        <dbReference type="Proteomes" id="UP000825729"/>
    </source>
</evidence>
<dbReference type="InterPro" id="IPR027417">
    <property type="entry name" value="P-loop_NTPase"/>
</dbReference>
<comment type="caution">
    <text evidence="3">The sequence shown here is derived from an EMBL/GenBank/DDBJ whole genome shotgun (WGS) entry which is preliminary data.</text>
</comment>
<proteinExistence type="inferred from homology"/>
<dbReference type="Proteomes" id="UP000825729">
    <property type="component" value="Unassembled WGS sequence"/>
</dbReference>
<dbReference type="SUPFAM" id="SSF52540">
    <property type="entry name" value="P-loop containing nucleoside triphosphate hydrolases"/>
    <property type="match status" value="1"/>
</dbReference>
<dbReference type="InterPro" id="IPR052796">
    <property type="entry name" value="Nod_factor_sulfotransferase"/>
</dbReference>
<dbReference type="GO" id="GO:0008146">
    <property type="term" value="F:sulfotransferase activity"/>
    <property type="evidence" value="ECO:0007669"/>
    <property type="project" value="InterPro"/>
</dbReference>
<feature type="domain" description="Sulfotransferase" evidence="2">
    <location>
        <begin position="68"/>
        <end position="266"/>
    </location>
</feature>
<dbReference type="EMBL" id="JAINDJ010000004">
    <property type="protein sequence ID" value="KAG9449171.1"/>
    <property type="molecule type" value="Genomic_DNA"/>
</dbReference>
<dbReference type="PANTHER" id="PTHR32175">
    <property type="entry name" value="PROTEIN, PUTATIVE, EXPRESSED-RELATED"/>
    <property type="match status" value="1"/>
</dbReference>
<name>A0AAV7EMR1_ARIFI</name>
<dbReference type="PANTHER" id="PTHR32175:SF26">
    <property type="entry name" value="PROTEIN, PUTATIVE, EXPRESSED-RELATED"/>
    <property type="match status" value="1"/>
</dbReference>
<dbReference type="InterPro" id="IPR000863">
    <property type="entry name" value="Sulfotransferase_dom"/>
</dbReference>
<protein>
    <recommendedName>
        <fullName evidence="1">Sulfotransferase</fullName>
        <ecNumber evidence="1">2.8.2.-</ecNumber>
    </recommendedName>
</protein>
<gene>
    <name evidence="3" type="ORF">H6P81_009136</name>
</gene>
<evidence type="ECO:0000256" key="1">
    <source>
        <dbReference type="RuleBase" id="RU361155"/>
    </source>
</evidence>